<sequence>IPQHPQPSRVAAASLPARDTGARALQSARQGVMQRARFISDEKKDASYWEKRRKNNEAAKRSREKRRFNDLVLESRVLALNEENLRLKTELLQLKLRSPHYRAGTARLGCRGCDAAVGDGAPGSHGRL</sequence>
<evidence type="ECO:0000259" key="7">
    <source>
        <dbReference type="PROSITE" id="PS50217"/>
    </source>
</evidence>
<dbReference type="InterPro" id="IPR047229">
    <property type="entry name" value="NFIL3-like"/>
</dbReference>
<dbReference type="AlphaFoldDB" id="A0A452HHQ3"/>
<dbReference type="InterPro" id="IPR004827">
    <property type="entry name" value="bZIP"/>
</dbReference>
<dbReference type="GO" id="GO:0003700">
    <property type="term" value="F:DNA-binding transcription factor activity"/>
    <property type="evidence" value="ECO:0007669"/>
    <property type="project" value="InterPro"/>
</dbReference>
<evidence type="ECO:0000256" key="3">
    <source>
        <dbReference type="ARBA" id="ARBA00023125"/>
    </source>
</evidence>
<keyword evidence="3" id="KW-0238">DNA-binding</keyword>
<dbReference type="STRING" id="38772.ENSGAGP00000014380"/>
<dbReference type="Ensembl" id="ENSGAGT00000016450.1">
    <property type="protein sequence ID" value="ENSGAGP00000014380.1"/>
    <property type="gene ID" value="ENSGAGG00000010929.1"/>
</dbReference>
<comment type="similarity">
    <text evidence="1">Belongs to the bZIP family. NFIL3 subfamily.</text>
</comment>
<dbReference type="PANTHER" id="PTHR15284:SF4">
    <property type="entry name" value="E4 BINDING PROTEIN 4-2"/>
    <property type="match status" value="1"/>
</dbReference>
<keyword evidence="5" id="KW-0539">Nucleus</keyword>
<feature type="region of interest" description="Disordered" evidence="6">
    <location>
        <begin position="44"/>
        <end position="64"/>
    </location>
</feature>
<dbReference type="GO" id="GO:0005634">
    <property type="term" value="C:nucleus"/>
    <property type="evidence" value="ECO:0007669"/>
    <property type="project" value="TreeGrafter"/>
</dbReference>
<feature type="compositionally biased region" description="Basic and acidic residues" evidence="6">
    <location>
        <begin position="44"/>
        <end position="61"/>
    </location>
</feature>
<evidence type="ECO:0000256" key="4">
    <source>
        <dbReference type="ARBA" id="ARBA00023163"/>
    </source>
</evidence>
<dbReference type="SMART" id="SM00338">
    <property type="entry name" value="BRLZ"/>
    <property type="match status" value="1"/>
</dbReference>
<protein>
    <recommendedName>
        <fullName evidence="7">BZIP domain-containing protein</fullName>
    </recommendedName>
</protein>
<keyword evidence="9" id="KW-1185">Reference proteome</keyword>
<accession>A0A452HHQ3</accession>
<keyword evidence="2" id="KW-0805">Transcription regulation</keyword>
<reference evidence="9" key="1">
    <citation type="journal article" date="2017" name="PLoS ONE">
        <title>The Agassiz's desert tortoise genome provides a resource for the conservation of a threatened species.</title>
        <authorList>
            <person name="Tollis M."/>
            <person name="DeNardo D.F."/>
            <person name="Cornelius J.A."/>
            <person name="Dolby G.A."/>
            <person name="Edwards T."/>
            <person name="Henen B.T."/>
            <person name="Karl A.E."/>
            <person name="Murphy R.W."/>
            <person name="Kusumi K."/>
        </authorList>
    </citation>
    <scope>NUCLEOTIDE SEQUENCE [LARGE SCALE GENOMIC DNA]</scope>
</reference>
<dbReference type="InterPro" id="IPR046347">
    <property type="entry name" value="bZIP_sf"/>
</dbReference>
<dbReference type="PROSITE" id="PS00036">
    <property type="entry name" value="BZIP_BASIC"/>
    <property type="match status" value="1"/>
</dbReference>
<dbReference type="PROSITE" id="PS50217">
    <property type="entry name" value="BZIP"/>
    <property type="match status" value="1"/>
</dbReference>
<dbReference type="FunFam" id="1.20.5.170:FF:000025">
    <property type="entry name" value="nuclear factor interleukin-3-regulated protein-like"/>
    <property type="match status" value="1"/>
</dbReference>
<evidence type="ECO:0000313" key="8">
    <source>
        <dbReference type="Ensembl" id="ENSGAGP00000014380.1"/>
    </source>
</evidence>
<dbReference type="PANTHER" id="PTHR15284">
    <property type="entry name" value="NUCLEAR FACTOR INTERLEUKIN-3-REGULATED PROTEIN"/>
    <property type="match status" value="1"/>
</dbReference>
<dbReference type="GO" id="GO:0003677">
    <property type="term" value="F:DNA binding"/>
    <property type="evidence" value="ECO:0007669"/>
    <property type="project" value="UniProtKB-KW"/>
</dbReference>
<dbReference type="InterPro" id="IPR047106">
    <property type="entry name" value="NFIL3-like_bZIP"/>
</dbReference>
<dbReference type="GO" id="GO:0007623">
    <property type="term" value="P:circadian rhythm"/>
    <property type="evidence" value="ECO:0007669"/>
    <property type="project" value="TreeGrafter"/>
</dbReference>
<dbReference type="Pfam" id="PF07716">
    <property type="entry name" value="bZIP_2"/>
    <property type="match status" value="1"/>
</dbReference>
<evidence type="ECO:0000256" key="1">
    <source>
        <dbReference type="ARBA" id="ARBA00006079"/>
    </source>
</evidence>
<reference evidence="8" key="2">
    <citation type="submission" date="2025-08" db="UniProtKB">
        <authorList>
            <consortium name="Ensembl"/>
        </authorList>
    </citation>
    <scope>IDENTIFICATION</scope>
</reference>
<evidence type="ECO:0000256" key="5">
    <source>
        <dbReference type="ARBA" id="ARBA00023242"/>
    </source>
</evidence>
<organism evidence="8 9">
    <name type="scientific">Gopherus agassizii</name>
    <name type="common">Agassiz's desert tortoise</name>
    <dbReference type="NCBI Taxonomy" id="38772"/>
    <lineage>
        <taxon>Eukaryota</taxon>
        <taxon>Metazoa</taxon>
        <taxon>Chordata</taxon>
        <taxon>Craniata</taxon>
        <taxon>Vertebrata</taxon>
        <taxon>Euteleostomi</taxon>
        <taxon>Archelosauria</taxon>
        <taxon>Testudinata</taxon>
        <taxon>Testudines</taxon>
        <taxon>Cryptodira</taxon>
        <taxon>Durocryptodira</taxon>
        <taxon>Testudinoidea</taxon>
        <taxon>Testudinidae</taxon>
        <taxon>Gopherus</taxon>
    </lineage>
</organism>
<dbReference type="Gene3D" id="1.20.5.170">
    <property type="match status" value="1"/>
</dbReference>
<name>A0A452HHQ3_9SAUR</name>
<proteinExistence type="inferred from homology"/>
<reference evidence="8" key="3">
    <citation type="submission" date="2025-09" db="UniProtKB">
        <authorList>
            <consortium name="Ensembl"/>
        </authorList>
    </citation>
    <scope>IDENTIFICATION</scope>
</reference>
<dbReference type="Proteomes" id="UP000291020">
    <property type="component" value="Unassembled WGS sequence"/>
</dbReference>
<dbReference type="SUPFAM" id="SSF57959">
    <property type="entry name" value="Leucine zipper domain"/>
    <property type="match status" value="1"/>
</dbReference>
<feature type="domain" description="BZIP" evidence="7">
    <location>
        <begin position="45"/>
        <end position="95"/>
    </location>
</feature>
<keyword evidence="4" id="KW-0804">Transcription</keyword>
<evidence type="ECO:0000313" key="9">
    <source>
        <dbReference type="Proteomes" id="UP000291020"/>
    </source>
</evidence>
<evidence type="ECO:0000256" key="6">
    <source>
        <dbReference type="SAM" id="MobiDB-lite"/>
    </source>
</evidence>
<evidence type="ECO:0000256" key="2">
    <source>
        <dbReference type="ARBA" id="ARBA00023015"/>
    </source>
</evidence>
<dbReference type="CDD" id="cd14694">
    <property type="entry name" value="bZIP_NFIL3"/>
    <property type="match status" value="1"/>
</dbReference>